<gene>
    <name evidence="3" type="ORF">CBF35_12645</name>
</gene>
<dbReference type="InterPro" id="IPR047589">
    <property type="entry name" value="DUF11_rpt"/>
</dbReference>
<dbReference type="NCBIfam" id="TIGR01451">
    <property type="entry name" value="B_ant_repeat"/>
    <property type="match status" value="1"/>
</dbReference>
<comment type="caution">
    <text evidence="3">The sequence shown here is derived from an EMBL/GenBank/DDBJ whole genome shotgun (WGS) entry which is preliminary data.</text>
</comment>
<dbReference type="EMBL" id="NGJU01000021">
    <property type="protein sequence ID" value="RST92764.1"/>
    <property type="molecule type" value="Genomic_DNA"/>
</dbReference>
<name>A0A429ZGK2_9ENTE</name>
<dbReference type="RefSeq" id="WP_126781670.1">
    <property type="nucleotide sequence ID" value="NZ_NGJU01000021.1"/>
</dbReference>
<evidence type="ECO:0000313" key="4">
    <source>
        <dbReference type="Proteomes" id="UP000287239"/>
    </source>
</evidence>
<dbReference type="Pfam" id="PF01345">
    <property type="entry name" value="DUF11"/>
    <property type="match status" value="1"/>
</dbReference>
<dbReference type="Proteomes" id="UP000287239">
    <property type="component" value="Unassembled WGS sequence"/>
</dbReference>
<dbReference type="OrthoDB" id="2176356at2"/>
<dbReference type="InterPro" id="IPR013783">
    <property type="entry name" value="Ig-like_fold"/>
</dbReference>
<dbReference type="InterPro" id="IPR001434">
    <property type="entry name" value="OmcB-like_DUF11"/>
</dbReference>
<dbReference type="AlphaFoldDB" id="A0A429ZGK2"/>
<evidence type="ECO:0000313" key="3">
    <source>
        <dbReference type="EMBL" id="RST92764.1"/>
    </source>
</evidence>
<proteinExistence type="predicted"/>
<evidence type="ECO:0000259" key="2">
    <source>
        <dbReference type="Pfam" id="PF01345"/>
    </source>
</evidence>
<feature type="domain" description="DUF11" evidence="2">
    <location>
        <begin position="701"/>
        <end position="819"/>
    </location>
</feature>
<organism evidence="3 4">
    <name type="scientific">Vagococcus salmoninarum</name>
    <dbReference type="NCBI Taxonomy" id="2739"/>
    <lineage>
        <taxon>Bacteria</taxon>
        <taxon>Bacillati</taxon>
        <taxon>Bacillota</taxon>
        <taxon>Bacilli</taxon>
        <taxon>Lactobacillales</taxon>
        <taxon>Enterococcaceae</taxon>
        <taxon>Vagococcus</taxon>
    </lineage>
</organism>
<dbReference type="Gene3D" id="2.60.40.10">
    <property type="entry name" value="Immunoglobulins"/>
    <property type="match status" value="1"/>
</dbReference>
<feature type="region of interest" description="Disordered" evidence="1">
    <location>
        <begin position="303"/>
        <end position="322"/>
    </location>
</feature>
<evidence type="ECO:0000256" key="1">
    <source>
        <dbReference type="SAM" id="MobiDB-lite"/>
    </source>
</evidence>
<sequence length="972" mass="106358">MSKKYKVKNRWLVLVLFFLGGLLLQGEKVSANVEEVSTPAEFSAAWNNSNTTKIVLKNDILYGSGTTGLKNRTTNIEITGEAGASDYGYRLNLQSRSLRVDNPTESTGKGLFKLHDIIVENNGAITGARGGFVEDESYTGSSARNWTFEIGNLQVPKGRTVRLGRVTRGQVNVYGKLNLSTLGENFYTGGMYFEEGTEYYGEITRENFSAIWFRSSIKAGDSGDGKFELAPNTSVKLRNTGTGVTYPAVYRAYKEIIIGENAEFTATVPGSAVQFGGTNKKFTAKKGSVVTLTSLNSQSSILARSTTGGDSGISQEDNPANPTNAQMIFEPGSSLFVIGKSGTSGMIDWTNGTNNTLRIDTPKQFDIRNNNNNRALNVSGSNRIELLTSNVDMWKNASNVTGSADFSHNMVASFGVNANNLAQSSTQLLEKEYNSVNGQVRRIMGLNTEPTFLWERQVTDADKNLTKIARVRLGMVPDNAGLDENGNLAFMPMYATKDQVEVIVNDSLGTFPEQKLKTEEGGYISYQLPDFYVAATKLFGQAFRSGLAGEVAESRPVVDITPPLPAKLTVPTIKTSTKELVGELAEPFATVYIHVNNQKQPGNIKVDQGGNWRYQLPEYFKAGELITIYLEDNAGKAPTDLNPAAPTTNNDLGNLNPLKELSYREAVFPAAPSFKVKDDIVSQPQITKTVKSNTLDSQQKEITQVGSILTYKITLKNNDPRDSDKVLRDSLFEDQLPSGLVFEQTSLTATKNGTTIPAEDFLFSAGKLSYLIGELHPQDEVIIEFSTVVTREAVDEIITNRAKISGQTSQEKLLKNEAAVNNPGGTVAGQLVLESAPTVVDFGKVSITDFQKQVGVDKTNIATPLLVEDTRKSRSDWEITAQIEKEMTNGEDVQVGALKYIYKKERQTLDGTPKIIYTNNGTSAEYLYNVSDSWQKGALADGLKLQLEADHVPKTTGSYEGVIRWTLRDTIE</sequence>
<dbReference type="InterPro" id="IPR046776">
    <property type="entry name" value="Pectate_lyase_5"/>
</dbReference>
<dbReference type="Pfam" id="PF20585">
    <property type="entry name" value="Pectate_lyase_5"/>
    <property type="match status" value="1"/>
</dbReference>
<dbReference type="Gene3D" id="2.60.40.740">
    <property type="match status" value="1"/>
</dbReference>
<accession>A0A429ZGK2</accession>
<keyword evidence="4" id="KW-1185">Reference proteome</keyword>
<reference evidence="3 4" key="1">
    <citation type="submission" date="2017-05" db="EMBL/GenBank/DDBJ databases">
        <title>Vagococcus spp. assemblies.</title>
        <authorList>
            <person name="Gulvik C.A."/>
        </authorList>
    </citation>
    <scope>NUCLEOTIDE SEQUENCE [LARGE SCALE GENOMIC DNA]</scope>
    <source>
        <strain evidence="3 4">NCFB 2777</strain>
    </source>
</reference>
<dbReference type="GeneID" id="98569191"/>
<protein>
    <recommendedName>
        <fullName evidence="2">DUF11 domain-containing protein</fullName>
    </recommendedName>
</protein>